<dbReference type="GO" id="GO:0005829">
    <property type="term" value="C:cytosol"/>
    <property type="evidence" value="ECO:0007669"/>
    <property type="project" value="TreeGrafter"/>
</dbReference>
<dbReference type="RefSeq" id="WP_095043923.1">
    <property type="nucleotide sequence ID" value="NZ_LN890655.1"/>
</dbReference>
<dbReference type="GO" id="GO:0047631">
    <property type="term" value="F:ADP-ribose diphosphatase activity"/>
    <property type="evidence" value="ECO:0007669"/>
    <property type="project" value="UniProtKB-EC"/>
</dbReference>
<organism evidence="4 5">
    <name type="scientific">Candidatus Promineifilum breve</name>
    <dbReference type="NCBI Taxonomy" id="1806508"/>
    <lineage>
        <taxon>Bacteria</taxon>
        <taxon>Bacillati</taxon>
        <taxon>Chloroflexota</taxon>
        <taxon>Ardenticatenia</taxon>
        <taxon>Candidatus Promineifilales</taxon>
        <taxon>Candidatus Promineifilaceae</taxon>
        <taxon>Candidatus Promineifilum</taxon>
    </lineage>
</organism>
<dbReference type="InterPro" id="IPR020084">
    <property type="entry name" value="NUDIX_hydrolase_CS"/>
</dbReference>
<dbReference type="KEGG" id="pbf:CFX0092_A2731"/>
<evidence type="ECO:0000259" key="3">
    <source>
        <dbReference type="PROSITE" id="PS51462"/>
    </source>
</evidence>
<reference evidence="4" key="1">
    <citation type="submission" date="2016-01" db="EMBL/GenBank/DDBJ databases">
        <authorList>
            <person name="Mcilroy J.S."/>
            <person name="Karst M S."/>
            <person name="Albertsen M."/>
        </authorList>
    </citation>
    <scope>NUCLEOTIDE SEQUENCE</scope>
    <source>
        <strain evidence="4">Cfx-K</strain>
    </source>
</reference>
<dbReference type="OrthoDB" id="9806150at2"/>
<name>A0A160T574_9CHLR</name>
<evidence type="ECO:0000313" key="4">
    <source>
        <dbReference type="EMBL" id="CUS04609.2"/>
    </source>
</evidence>
<evidence type="ECO:0000256" key="2">
    <source>
        <dbReference type="ARBA" id="ARBA00022801"/>
    </source>
</evidence>
<dbReference type="AlphaFoldDB" id="A0A160T574"/>
<dbReference type="PROSITE" id="PS00893">
    <property type="entry name" value="NUDIX_BOX"/>
    <property type="match status" value="1"/>
</dbReference>
<comment type="cofactor">
    <cofactor evidence="1">
        <name>Mg(2+)</name>
        <dbReference type="ChEBI" id="CHEBI:18420"/>
    </cofactor>
</comment>
<proteinExistence type="predicted"/>
<dbReference type="Proteomes" id="UP000215027">
    <property type="component" value="Chromosome I"/>
</dbReference>
<gene>
    <name evidence="4" type="ORF">CFX0092_A2731</name>
</gene>
<keyword evidence="5" id="KW-1185">Reference proteome</keyword>
<dbReference type="EC" id="3.6.1.13" evidence="4"/>
<dbReference type="GO" id="GO:0006753">
    <property type="term" value="P:nucleoside phosphate metabolic process"/>
    <property type="evidence" value="ECO:0007669"/>
    <property type="project" value="TreeGrafter"/>
</dbReference>
<dbReference type="PANTHER" id="PTHR11839:SF18">
    <property type="entry name" value="NUDIX HYDROLASE DOMAIN-CONTAINING PROTEIN"/>
    <property type="match status" value="1"/>
</dbReference>
<sequence>MEIVQSRIVWEGKWRLRVETLRLPDGHVFERGAIDHPGAVVIAPLLFGADGAPLLLMLRQHRHTLDQTILELPAGTREPDEPWLECAQRELREETGQRAAHFMPLGEIWPAPGLTNERMALFLATDLSPDPLPMDVDEAITVEAWPLAALVEMALDGRLEDGKSVVTVLRVAKEIGYG</sequence>
<dbReference type="GO" id="GO:0019693">
    <property type="term" value="P:ribose phosphate metabolic process"/>
    <property type="evidence" value="ECO:0007669"/>
    <property type="project" value="TreeGrafter"/>
</dbReference>
<dbReference type="InterPro" id="IPR015797">
    <property type="entry name" value="NUDIX_hydrolase-like_dom_sf"/>
</dbReference>
<dbReference type="Gene3D" id="3.90.79.10">
    <property type="entry name" value="Nucleoside Triphosphate Pyrophosphohydrolase"/>
    <property type="match status" value="1"/>
</dbReference>
<protein>
    <submittedName>
        <fullName evidence="4">ADP-ribose pyrophosphatase</fullName>
        <ecNumber evidence="4">3.6.1.13</ecNumber>
    </submittedName>
</protein>
<accession>A0A160T574</accession>
<dbReference type="SUPFAM" id="SSF55811">
    <property type="entry name" value="Nudix"/>
    <property type="match status" value="1"/>
</dbReference>
<evidence type="ECO:0000313" key="5">
    <source>
        <dbReference type="Proteomes" id="UP000215027"/>
    </source>
</evidence>
<evidence type="ECO:0000256" key="1">
    <source>
        <dbReference type="ARBA" id="ARBA00001946"/>
    </source>
</evidence>
<dbReference type="InterPro" id="IPR000086">
    <property type="entry name" value="NUDIX_hydrolase_dom"/>
</dbReference>
<dbReference type="PROSITE" id="PS51462">
    <property type="entry name" value="NUDIX"/>
    <property type="match status" value="1"/>
</dbReference>
<dbReference type="Pfam" id="PF00293">
    <property type="entry name" value="NUDIX"/>
    <property type="match status" value="1"/>
</dbReference>
<dbReference type="EMBL" id="LN890655">
    <property type="protein sequence ID" value="CUS04609.2"/>
    <property type="molecule type" value="Genomic_DNA"/>
</dbReference>
<feature type="domain" description="Nudix hydrolase" evidence="3">
    <location>
        <begin position="36"/>
        <end position="167"/>
    </location>
</feature>
<keyword evidence="2 4" id="KW-0378">Hydrolase</keyword>
<dbReference type="PANTHER" id="PTHR11839">
    <property type="entry name" value="UDP/ADP-SUGAR PYROPHOSPHATASE"/>
    <property type="match status" value="1"/>
</dbReference>